<reference evidence="1 2" key="2">
    <citation type="journal article" date="2012" name="J. Bacteriol.">
        <title>Genome Sequences of Burkholderia sp. Strains CCGE1002 and H160, Isolated from Legume Nodules in Mexico and Brazil.</title>
        <authorList>
            <person name="Ormeno-Orrillo E."/>
            <person name="Rogel M.A."/>
            <person name="Chueire L.M."/>
            <person name="Tiedje J.M."/>
            <person name="Martinez-Romero E."/>
            <person name="Hungria M."/>
        </authorList>
    </citation>
    <scope>NUCLEOTIDE SEQUENCE [LARGE SCALE GENOMIC DNA]</scope>
    <source>
        <strain evidence="1 2">CCGE1002</strain>
        <plasmid evidence="2">pBC201</plasmid>
    </source>
</reference>
<organism evidence="1 2">
    <name type="scientific">Paraburkholderia atlantica</name>
    <dbReference type="NCBI Taxonomy" id="2654982"/>
    <lineage>
        <taxon>Bacteria</taxon>
        <taxon>Pseudomonadati</taxon>
        <taxon>Pseudomonadota</taxon>
        <taxon>Betaproteobacteria</taxon>
        <taxon>Burkholderiales</taxon>
        <taxon>Burkholderiaceae</taxon>
        <taxon>Paraburkholderia</taxon>
    </lineage>
</organism>
<name>D5WNK8_PARAM</name>
<keyword evidence="1" id="KW-0614">Plasmid</keyword>
<protein>
    <submittedName>
        <fullName evidence="1">Uncharacterized protein</fullName>
    </submittedName>
</protein>
<sequence length="131" mass="14588">MHTLTVLAIAAVVILVWRWYARSERIVKAANNAVAAKLTFSRLDRASQAEVAGRALAICHHLRGEPADLEKFSEPQQLLLMSLAMYELHIPPAIPYMKTWNVVRNPFLAIPPDSRTLDMVLSESSSPASPR</sequence>
<evidence type="ECO:0000313" key="2">
    <source>
        <dbReference type="Proteomes" id="UP000002190"/>
    </source>
</evidence>
<geneLocation type="plasmid" evidence="1 2">
    <name>pBC201</name>
</geneLocation>
<dbReference type="Proteomes" id="UP000002190">
    <property type="component" value="Plasmid pBC201"/>
</dbReference>
<evidence type="ECO:0000313" key="1">
    <source>
        <dbReference type="EMBL" id="ADG20887.1"/>
    </source>
</evidence>
<dbReference type="HOGENOM" id="CLU_1923660_0_0_4"/>
<dbReference type="KEGG" id="bge:BC1002_7141"/>
<dbReference type="EMBL" id="CP002016">
    <property type="protein sequence ID" value="ADG20887.1"/>
    <property type="molecule type" value="Genomic_DNA"/>
</dbReference>
<gene>
    <name evidence="1" type="ordered locus">BC1002_7141</name>
</gene>
<dbReference type="AlphaFoldDB" id="D5WNK8"/>
<accession>D5WNK8</accession>
<proteinExistence type="predicted"/>
<reference evidence="2" key="1">
    <citation type="submission" date="2010-04" db="EMBL/GenBank/DDBJ databases">
        <title>Complete sequence of plasmid 1 of Burkholderia sp. CCGE1002.</title>
        <authorList>
            <consortium name="US DOE Joint Genome Institute"/>
            <person name="Lucas S."/>
            <person name="Copeland A."/>
            <person name="Lapidus A."/>
            <person name="Cheng J.-F."/>
            <person name="Bruce D."/>
            <person name="Goodwin L."/>
            <person name="Pitluck S."/>
            <person name="Chertkov O."/>
            <person name="Detter J.C."/>
            <person name="Han C."/>
            <person name="Tapia R."/>
            <person name="Land M."/>
            <person name="Hauser L."/>
            <person name="Kyrpides N."/>
            <person name="Ovchinnikova G."/>
            <person name="Martinez-Romero E."/>
            <person name="Hernandez M.A.R."/>
            <person name="Tiedje J.M."/>
            <person name="Woyke T."/>
        </authorList>
    </citation>
    <scope>NUCLEOTIDE SEQUENCE [LARGE SCALE GENOMIC DNA]</scope>
    <source>
        <strain evidence="2">CCGE1002</strain>
        <plasmid evidence="2">pBC201</plasmid>
    </source>
</reference>